<dbReference type="PANTHER" id="PTHR37898:SF1">
    <property type="entry name" value="OS05G0540200 PROTEIN"/>
    <property type="match status" value="1"/>
</dbReference>
<dbReference type="PANTHER" id="PTHR37898">
    <property type="entry name" value="OS05G0540200 PROTEIN"/>
    <property type="match status" value="1"/>
</dbReference>
<organism evidence="2 3">
    <name type="scientific">Nyssa sinensis</name>
    <dbReference type="NCBI Taxonomy" id="561372"/>
    <lineage>
        <taxon>Eukaryota</taxon>
        <taxon>Viridiplantae</taxon>
        <taxon>Streptophyta</taxon>
        <taxon>Embryophyta</taxon>
        <taxon>Tracheophyta</taxon>
        <taxon>Spermatophyta</taxon>
        <taxon>Magnoliopsida</taxon>
        <taxon>eudicotyledons</taxon>
        <taxon>Gunneridae</taxon>
        <taxon>Pentapetalae</taxon>
        <taxon>asterids</taxon>
        <taxon>Cornales</taxon>
        <taxon>Nyssaceae</taxon>
        <taxon>Nyssa</taxon>
    </lineage>
</organism>
<accession>A0A5J5AXF8</accession>
<dbReference type="Proteomes" id="UP000325577">
    <property type="component" value="Linkage Group LG18"/>
</dbReference>
<reference evidence="2 3" key="1">
    <citation type="submission" date="2019-09" db="EMBL/GenBank/DDBJ databases">
        <title>A chromosome-level genome assembly of the Chinese tupelo Nyssa sinensis.</title>
        <authorList>
            <person name="Yang X."/>
            <person name="Kang M."/>
            <person name="Yang Y."/>
            <person name="Xiong H."/>
            <person name="Wang M."/>
            <person name="Zhang Z."/>
            <person name="Wang Z."/>
            <person name="Wu H."/>
            <person name="Ma T."/>
            <person name="Liu J."/>
            <person name="Xi Z."/>
        </authorList>
    </citation>
    <scope>NUCLEOTIDE SEQUENCE [LARGE SCALE GENOMIC DNA]</scope>
    <source>
        <strain evidence="2">J267</strain>
        <tissue evidence="2">Leaf</tissue>
    </source>
</reference>
<keyword evidence="3" id="KW-1185">Reference proteome</keyword>
<gene>
    <name evidence="2" type="ORF">F0562_031959</name>
</gene>
<evidence type="ECO:0000256" key="1">
    <source>
        <dbReference type="SAM" id="Phobius"/>
    </source>
</evidence>
<evidence type="ECO:0000313" key="3">
    <source>
        <dbReference type="Proteomes" id="UP000325577"/>
    </source>
</evidence>
<keyword evidence="1" id="KW-1133">Transmembrane helix</keyword>
<sequence length="127" mass="14544">MVLNTHPLTNVSFHNTLPAASFESPSSIWSSRSQDLVGFRFPLLRFPGKLDNSWKNGKRPKSFTPLVTIYVLAFYTGVIGSAVTEQLYKEKYWEDHPGEAVPIMKPKFYYSPWKILRGEVPSNHQNI</sequence>
<dbReference type="EMBL" id="CM018041">
    <property type="protein sequence ID" value="KAA8534442.1"/>
    <property type="molecule type" value="Genomic_DNA"/>
</dbReference>
<dbReference type="InterPro" id="IPR037759">
    <property type="entry name" value="At4g29660-like"/>
</dbReference>
<name>A0A5J5AXF8_9ASTE</name>
<proteinExistence type="predicted"/>
<keyword evidence="1" id="KW-0812">Transmembrane</keyword>
<evidence type="ECO:0000313" key="2">
    <source>
        <dbReference type="EMBL" id="KAA8534442.1"/>
    </source>
</evidence>
<protein>
    <submittedName>
        <fullName evidence="2">Uncharacterized protein</fullName>
    </submittedName>
</protein>
<feature type="transmembrane region" description="Helical" evidence="1">
    <location>
        <begin position="63"/>
        <end position="83"/>
    </location>
</feature>
<keyword evidence="1" id="KW-0472">Membrane</keyword>
<dbReference type="AlphaFoldDB" id="A0A5J5AXF8"/>
<dbReference type="OrthoDB" id="2016662at2759"/>